<reference evidence="8" key="2">
    <citation type="submission" date="2020-10" db="UniProtKB">
        <authorList>
            <consortium name="WormBaseParasite"/>
        </authorList>
    </citation>
    <scope>IDENTIFICATION</scope>
</reference>
<evidence type="ECO:0000256" key="5">
    <source>
        <dbReference type="ARBA" id="ARBA00023136"/>
    </source>
</evidence>
<accession>A0A7E4W499</accession>
<dbReference type="GO" id="GO:0031410">
    <property type="term" value="C:cytoplasmic vesicle"/>
    <property type="evidence" value="ECO:0007669"/>
    <property type="project" value="UniProtKB-ARBA"/>
</dbReference>
<keyword evidence="5" id="KW-0472">Membrane</keyword>
<dbReference type="InterPro" id="IPR036045">
    <property type="entry name" value="Sec1-like_sf"/>
</dbReference>
<dbReference type="WBParaSite" id="Pan_g6684.t1">
    <property type="protein sequence ID" value="Pan_g6684.t1"/>
    <property type="gene ID" value="Pan_g6684"/>
</dbReference>
<keyword evidence="3" id="KW-0813">Transport</keyword>
<dbReference type="PIRSF" id="PIRSF005715">
    <property type="entry name" value="VPS45_Sec1"/>
    <property type="match status" value="1"/>
</dbReference>
<dbReference type="PANTHER" id="PTHR11679">
    <property type="entry name" value="VESICLE PROTEIN SORTING-ASSOCIATED"/>
    <property type="match status" value="1"/>
</dbReference>
<evidence type="ECO:0000256" key="6">
    <source>
        <dbReference type="ARBA" id="ARBA00073001"/>
    </source>
</evidence>
<reference evidence="7" key="1">
    <citation type="journal article" date="2013" name="Genetics">
        <title>The draft genome and transcriptome of Panagrellus redivivus are shaped by the harsh demands of a free-living lifestyle.</title>
        <authorList>
            <person name="Srinivasan J."/>
            <person name="Dillman A.R."/>
            <person name="Macchietto M.G."/>
            <person name="Heikkinen L."/>
            <person name="Lakso M."/>
            <person name="Fracchia K.M."/>
            <person name="Antoshechkin I."/>
            <person name="Mortazavi A."/>
            <person name="Wong G."/>
            <person name="Sternberg P.W."/>
        </authorList>
    </citation>
    <scope>NUCLEOTIDE SEQUENCE [LARGE SCALE GENOMIC DNA]</scope>
    <source>
        <strain evidence="7">MT8872</strain>
    </source>
</reference>
<dbReference type="Gene3D" id="3.90.830.10">
    <property type="entry name" value="Syntaxin Binding Protein 1, Chain A, domain 2"/>
    <property type="match status" value="1"/>
</dbReference>
<dbReference type="GO" id="GO:0012505">
    <property type="term" value="C:endomembrane system"/>
    <property type="evidence" value="ECO:0007669"/>
    <property type="project" value="UniProtKB-SubCell"/>
</dbReference>
<sequence length="614" mass="69642">MFGKVRPTSRESCETIFRCFDGCCSICDVVIVPAAFSLPTEDIVMVNMDILVTTQQYIHEMTRLAGPGMKVMLMDKETTPIVSCAFAQSEMMSREVFLFERIDTGAEREVLKILKCIVFVRPTPENVQLIVEELRAPKYAQYYLYFSNTISKSDVKAMAEADEFESVREVHEFFADNIPLAPQMAVVPLLKCYETPFSLSVATFRRCSQALLSLALSFKKRPVIRFQKSSRDAQRLADEFVKSTIREDKLFESGKTDTVFVILDRCEDPVSPLLNQWTYEAMVHELIGMTNNRVSMPNAPEDGLKNIVLSAAHDDFYAKNRYSNFGEIGQNIRTLMNDYQRKAQTHQKLESIADMKRFVDQYPQFKKITGTVSKHVQLVGELSRLVGEQNLLEISELEQNLVAGGDHSQCFEKIKQLLKHEKTTNLNALRLVMLYALRFEGSSSGNSGLAMLKESLKERNIPPRQIEAVDTLLKYAGSRRRQSDLFGNKSMSEMTKRFMKGLKGVENVYTQHEPYVMQLVNDLYRGKLSEVIFGASEPTVFNTRYDNIIFFVIGGTTFEESACIANFNERRATNPSQPRVLLAGTGMHNSRTFIEQLIQLSPDHPSIGSFASLA</sequence>
<dbReference type="AlphaFoldDB" id="A0A7E4W499"/>
<keyword evidence="7" id="KW-1185">Reference proteome</keyword>
<dbReference type="Gene3D" id="1.25.40.60">
    <property type="match status" value="1"/>
</dbReference>
<name>A0A7E4W499_PANRE</name>
<keyword evidence="4" id="KW-0653">Protein transport</keyword>
<dbReference type="InterPro" id="IPR027482">
    <property type="entry name" value="Sec1-like_dom2"/>
</dbReference>
<organism evidence="7 8">
    <name type="scientific">Panagrellus redivivus</name>
    <name type="common">Microworm</name>
    <dbReference type="NCBI Taxonomy" id="6233"/>
    <lineage>
        <taxon>Eukaryota</taxon>
        <taxon>Metazoa</taxon>
        <taxon>Ecdysozoa</taxon>
        <taxon>Nematoda</taxon>
        <taxon>Chromadorea</taxon>
        <taxon>Rhabditida</taxon>
        <taxon>Tylenchina</taxon>
        <taxon>Panagrolaimomorpha</taxon>
        <taxon>Panagrolaimoidea</taxon>
        <taxon>Panagrolaimidae</taxon>
        <taxon>Panagrellus</taxon>
    </lineage>
</organism>
<comment type="similarity">
    <text evidence="2">Belongs to the STXBP/unc-18/SEC1 family.</text>
</comment>
<dbReference type="Gene3D" id="3.40.50.2060">
    <property type="match status" value="1"/>
</dbReference>
<evidence type="ECO:0000256" key="3">
    <source>
        <dbReference type="ARBA" id="ARBA00022448"/>
    </source>
</evidence>
<proteinExistence type="inferred from homology"/>
<evidence type="ECO:0000256" key="2">
    <source>
        <dbReference type="ARBA" id="ARBA00009884"/>
    </source>
</evidence>
<dbReference type="GO" id="GO:0016192">
    <property type="term" value="P:vesicle-mediated transport"/>
    <property type="evidence" value="ECO:0007669"/>
    <property type="project" value="InterPro"/>
</dbReference>
<dbReference type="Proteomes" id="UP000492821">
    <property type="component" value="Unassembled WGS sequence"/>
</dbReference>
<dbReference type="InterPro" id="IPR043154">
    <property type="entry name" value="Sec-1-like_dom1"/>
</dbReference>
<dbReference type="GO" id="GO:0015031">
    <property type="term" value="P:protein transport"/>
    <property type="evidence" value="ECO:0007669"/>
    <property type="project" value="UniProtKB-KW"/>
</dbReference>
<comment type="subcellular location">
    <subcellularLocation>
        <location evidence="1">Endomembrane system</location>
        <topology evidence="1">Peripheral membrane protein</topology>
    </subcellularLocation>
</comment>
<dbReference type="InterPro" id="IPR043127">
    <property type="entry name" value="Sec-1-like_dom3a"/>
</dbReference>
<evidence type="ECO:0000313" key="8">
    <source>
        <dbReference type="WBParaSite" id="Pan_g6684.t1"/>
    </source>
</evidence>
<dbReference type="FunFam" id="3.90.830.10:FF:000002">
    <property type="entry name" value="Vacuolar protein sorting-associated protein 45"/>
    <property type="match status" value="1"/>
</dbReference>
<dbReference type="Pfam" id="PF00995">
    <property type="entry name" value="Sec1"/>
    <property type="match status" value="1"/>
</dbReference>
<evidence type="ECO:0000256" key="1">
    <source>
        <dbReference type="ARBA" id="ARBA00004184"/>
    </source>
</evidence>
<dbReference type="Gene3D" id="3.40.50.1910">
    <property type="match status" value="1"/>
</dbReference>
<protein>
    <recommendedName>
        <fullName evidence="6">Vacuolar protein sorting-associated protein 45</fullName>
    </recommendedName>
</protein>
<evidence type="ECO:0000313" key="7">
    <source>
        <dbReference type="Proteomes" id="UP000492821"/>
    </source>
</evidence>
<dbReference type="SUPFAM" id="SSF56815">
    <property type="entry name" value="Sec1/munc18-like (SM) proteins"/>
    <property type="match status" value="1"/>
</dbReference>
<dbReference type="InterPro" id="IPR001619">
    <property type="entry name" value="Sec1-like"/>
</dbReference>
<evidence type="ECO:0000256" key="4">
    <source>
        <dbReference type="ARBA" id="ARBA00022927"/>
    </source>
</evidence>